<keyword evidence="2" id="KW-1185">Reference proteome</keyword>
<proteinExistence type="predicted"/>
<reference evidence="1" key="1">
    <citation type="submission" date="2021-08" db="EMBL/GenBank/DDBJ databases">
        <title>Novel anaerobic bacterium isolated from sea squirt in East Sea, Republic of Korea.</title>
        <authorList>
            <person name="Nguyen T.H."/>
            <person name="Li Z."/>
            <person name="Lee Y.-J."/>
            <person name="Ko J."/>
            <person name="Kim S.-G."/>
        </authorList>
    </citation>
    <scope>NUCLEOTIDE SEQUENCE</scope>
    <source>
        <strain evidence="1">KCTC 25031</strain>
    </source>
</reference>
<gene>
    <name evidence="1" type="primary">elbB</name>
    <name evidence="1" type="ORF">K4L44_10835</name>
</gene>
<keyword evidence="1" id="KW-0456">Lyase</keyword>
<evidence type="ECO:0000313" key="1">
    <source>
        <dbReference type="EMBL" id="QZE13084.1"/>
    </source>
</evidence>
<name>A0AC61NMP4_9BACT</name>
<dbReference type="EC" id="4.2.1.-" evidence="1"/>
<organism evidence="1 2">
    <name type="scientific">Halosquirtibacter laminarini</name>
    <dbReference type="NCBI Taxonomy" id="3374600"/>
    <lineage>
        <taxon>Bacteria</taxon>
        <taxon>Pseudomonadati</taxon>
        <taxon>Bacteroidota</taxon>
        <taxon>Bacteroidia</taxon>
        <taxon>Marinilabiliales</taxon>
        <taxon>Prolixibacteraceae</taxon>
        <taxon>Halosquirtibacter</taxon>
    </lineage>
</organism>
<sequence>MKKVAVILSGCGVFDGSEIHEATSTLIALSMRGIEAQCFAPDIPQYHVINHLTGEEMQEDRNVLVESARIARGDIKEIGEFSAETFDAVIFPGGFGVAKNLSTLAFDGAACEVNEDIRKVILWMVQLEKPIGALCISPAMIAKVLPQADVTIGNDPDTVKMIEEMEGVHHRTDNCEVIIDAKYRLVTSPCYMLNASIAEVFQGALNMVDEIIQLWNE</sequence>
<protein>
    <submittedName>
        <fullName evidence="1">Isoprenoid biosynthesis glyoxalase ElbB</fullName>
        <ecNumber evidence="1">4.2.1.-</ecNumber>
    </submittedName>
</protein>
<evidence type="ECO:0000313" key="2">
    <source>
        <dbReference type="Proteomes" id="UP000826212"/>
    </source>
</evidence>
<accession>A0AC61NMP4</accession>
<dbReference type="EMBL" id="CP081303">
    <property type="protein sequence ID" value="QZE13084.1"/>
    <property type="molecule type" value="Genomic_DNA"/>
</dbReference>
<dbReference type="Proteomes" id="UP000826212">
    <property type="component" value="Chromosome"/>
</dbReference>